<organism evidence="2 3">
    <name type="scientific">Allocatelliglobosispora scoriae</name>
    <dbReference type="NCBI Taxonomy" id="643052"/>
    <lineage>
        <taxon>Bacteria</taxon>
        <taxon>Bacillati</taxon>
        <taxon>Actinomycetota</taxon>
        <taxon>Actinomycetes</taxon>
        <taxon>Micromonosporales</taxon>
        <taxon>Micromonosporaceae</taxon>
        <taxon>Allocatelliglobosispora</taxon>
    </lineage>
</organism>
<feature type="compositionally biased region" description="Basic and acidic residues" evidence="1">
    <location>
        <begin position="44"/>
        <end position="58"/>
    </location>
</feature>
<gene>
    <name evidence="2" type="ORF">F4553_000435</name>
</gene>
<feature type="compositionally biased region" description="Basic and acidic residues" evidence="1">
    <location>
        <begin position="67"/>
        <end position="86"/>
    </location>
</feature>
<evidence type="ECO:0000313" key="2">
    <source>
        <dbReference type="EMBL" id="MBB5867056.1"/>
    </source>
</evidence>
<comment type="caution">
    <text evidence="2">The sequence shown here is derived from an EMBL/GenBank/DDBJ whole genome shotgun (WGS) entry which is preliminary data.</text>
</comment>
<evidence type="ECO:0000313" key="3">
    <source>
        <dbReference type="Proteomes" id="UP000587527"/>
    </source>
</evidence>
<proteinExistence type="predicted"/>
<dbReference type="AlphaFoldDB" id="A0A841BIN5"/>
<accession>A0A841BIN5</accession>
<feature type="compositionally biased region" description="Low complexity" evidence="1">
    <location>
        <begin position="30"/>
        <end position="39"/>
    </location>
</feature>
<feature type="region of interest" description="Disordered" evidence="1">
    <location>
        <begin position="1"/>
        <end position="86"/>
    </location>
</feature>
<dbReference type="RefSeq" id="WP_221469657.1">
    <property type="nucleotide sequence ID" value="NZ_JACHMN010000001.1"/>
</dbReference>
<feature type="compositionally biased region" description="Basic and acidic residues" evidence="1">
    <location>
        <begin position="15"/>
        <end position="29"/>
    </location>
</feature>
<evidence type="ECO:0000256" key="1">
    <source>
        <dbReference type="SAM" id="MobiDB-lite"/>
    </source>
</evidence>
<dbReference type="InterPro" id="IPR028037">
    <property type="entry name" value="Antitoxin_Rv0909/MT0933"/>
</dbReference>
<dbReference type="EMBL" id="JACHMN010000001">
    <property type="protein sequence ID" value="MBB5867056.1"/>
    <property type="molecule type" value="Genomic_DNA"/>
</dbReference>
<dbReference type="Proteomes" id="UP000587527">
    <property type="component" value="Unassembled WGS sequence"/>
</dbReference>
<protein>
    <submittedName>
        <fullName evidence="2">Type IV secretory pathway TrbL component</fullName>
    </submittedName>
</protein>
<name>A0A841BIN5_9ACTN</name>
<reference evidence="2 3" key="1">
    <citation type="submission" date="2020-08" db="EMBL/GenBank/DDBJ databases">
        <title>Sequencing the genomes of 1000 actinobacteria strains.</title>
        <authorList>
            <person name="Klenk H.-P."/>
        </authorList>
    </citation>
    <scope>NUCLEOTIDE SEQUENCE [LARGE SCALE GENOMIC DNA]</scope>
    <source>
        <strain evidence="2 3">DSM 45362</strain>
    </source>
</reference>
<sequence length="86" mass="8715">MDKAKEMLGMDDATDAAKDATGKVGDKAADASNAAKDQAGSMSDKAKNMVDKGGDKIDNMTGGKASGHIDKGQDAAKDAIDKIPGM</sequence>
<keyword evidence="3" id="KW-1185">Reference proteome</keyword>
<dbReference type="Pfam" id="PF14013">
    <property type="entry name" value="MT0933_antitox"/>
    <property type="match status" value="1"/>
</dbReference>